<dbReference type="EMBL" id="CP011030">
    <property type="protein sequence ID" value="ATC90243.1"/>
    <property type="molecule type" value="Genomic_DNA"/>
</dbReference>
<protein>
    <recommendedName>
        <fullName evidence="3">PilZ domain-containing protein</fullName>
    </recommendedName>
</protein>
<reference evidence="1 2" key="1">
    <citation type="submission" date="2015-06" db="EMBL/GenBank/DDBJ databases">
        <authorList>
            <person name="Xie B.-B."/>
            <person name="Rong J.-C."/>
            <person name="Qin Q.-L."/>
            <person name="Zhang Y.-Z."/>
        </authorList>
    </citation>
    <scope>NUCLEOTIDE SEQUENCE [LARGE SCALE GENOMIC DNA]</scope>
    <source>
        <strain evidence="1 2">KMM 3549</strain>
    </source>
</reference>
<sequence>MDLSDEEINFLSGLFEPSQSTALINETKLTVQTSIPDGIAHLLGQAKLTLLAEVAHYQLWFPLQFKTDELGHFSTVLAAPEVIDTKGTQRSWRLSELNIQSQGFCIESISSTGIFLKPTSINSELDELQNMQFILPNEAAISLDIEPVRHSECGIAAKIKHIHHGKEQLRAYLFEVHKRQFSSLYQLEHKQQKLELSN</sequence>
<evidence type="ECO:0008006" key="3">
    <source>
        <dbReference type="Google" id="ProtNLM"/>
    </source>
</evidence>
<name>A0ABM6N245_9GAMM</name>
<dbReference type="RefSeq" id="WP_058154421.1">
    <property type="nucleotide sequence ID" value="NZ_CP011030.1"/>
</dbReference>
<dbReference type="Proteomes" id="UP000217258">
    <property type="component" value="Chromosome I"/>
</dbReference>
<proteinExistence type="predicted"/>
<keyword evidence="2" id="KW-1185">Reference proteome</keyword>
<accession>A0ABM6N245</accession>
<gene>
    <name evidence="1" type="ORF">PISS_a1301</name>
</gene>
<organism evidence="1 2">
    <name type="scientific">Pseudoalteromonas issachenkonii</name>
    <dbReference type="NCBI Taxonomy" id="152297"/>
    <lineage>
        <taxon>Bacteria</taxon>
        <taxon>Pseudomonadati</taxon>
        <taxon>Pseudomonadota</taxon>
        <taxon>Gammaproteobacteria</taxon>
        <taxon>Alteromonadales</taxon>
        <taxon>Pseudoalteromonadaceae</taxon>
        <taxon>Pseudoalteromonas</taxon>
    </lineage>
</organism>
<evidence type="ECO:0000313" key="1">
    <source>
        <dbReference type="EMBL" id="ATC90243.1"/>
    </source>
</evidence>
<evidence type="ECO:0000313" key="2">
    <source>
        <dbReference type="Proteomes" id="UP000217258"/>
    </source>
</evidence>